<evidence type="ECO:0000313" key="3">
    <source>
        <dbReference type="Proteomes" id="UP001597374"/>
    </source>
</evidence>
<name>A0ABW5CTD8_9BACT</name>
<feature type="chain" id="PRO_5046244080" evidence="1">
    <location>
        <begin position="26"/>
        <end position="143"/>
    </location>
</feature>
<keyword evidence="3" id="KW-1185">Reference proteome</keyword>
<dbReference type="EMBL" id="JBHUIM010000001">
    <property type="protein sequence ID" value="MFD2245696.1"/>
    <property type="molecule type" value="Genomic_DNA"/>
</dbReference>
<gene>
    <name evidence="2" type="ORF">ACFSKP_05485</name>
</gene>
<keyword evidence="1" id="KW-0732">Signal</keyword>
<evidence type="ECO:0000256" key="1">
    <source>
        <dbReference type="SAM" id="SignalP"/>
    </source>
</evidence>
<proteinExistence type="predicted"/>
<dbReference type="Proteomes" id="UP001597374">
    <property type="component" value="Unassembled WGS sequence"/>
</dbReference>
<reference evidence="3" key="1">
    <citation type="journal article" date="2019" name="Int. J. Syst. Evol. Microbiol.">
        <title>The Global Catalogue of Microorganisms (GCM) 10K type strain sequencing project: providing services to taxonomists for standard genome sequencing and annotation.</title>
        <authorList>
            <consortium name="The Broad Institute Genomics Platform"/>
            <consortium name="The Broad Institute Genome Sequencing Center for Infectious Disease"/>
            <person name="Wu L."/>
            <person name="Ma J."/>
        </authorList>
    </citation>
    <scope>NUCLEOTIDE SEQUENCE [LARGE SCALE GENOMIC DNA]</scope>
    <source>
        <strain evidence="3">CGMCC 4.1782</strain>
    </source>
</reference>
<evidence type="ECO:0000313" key="2">
    <source>
        <dbReference type="EMBL" id="MFD2245696.1"/>
    </source>
</evidence>
<protein>
    <submittedName>
        <fullName evidence="2">Uncharacterized protein</fullName>
    </submittedName>
</protein>
<organism evidence="2 3">
    <name type="scientific">Pontibacter ruber</name>
    <dbReference type="NCBI Taxonomy" id="1343895"/>
    <lineage>
        <taxon>Bacteria</taxon>
        <taxon>Pseudomonadati</taxon>
        <taxon>Bacteroidota</taxon>
        <taxon>Cytophagia</taxon>
        <taxon>Cytophagales</taxon>
        <taxon>Hymenobacteraceae</taxon>
        <taxon>Pontibacter</taxon>
    </lineage>
</organism>
<comment type="caution">
    <text evidence="2">The sequence shown here is derived from an EMBL/GenBank/DDBJ whole genome shotgun (WGS) entry which is preliminary data.</text>
</comment>
<dbReference type="RefSeq" id="WP_250427351.1">
    <property type="nucleotide sequence ID" value="NZ_JALPRR010000001.1"/>
</dbReference>
<feature type="signal peptide" evidence="1">
    <location>
        <begin position="1"/>
        <end position="25"/>
    </location>
</feature>
<accession>A0ABW5CTD8</accession>
<sequence length="143" mass="15628">MLKNKLLLMLTVATTILANASVVIAQAPDGATCEEKLISYLQWKETPATEWSLQLNTKNGGNLQYIGAAHSDDTAHAQFRNIRQAWEAQKPTIAFFEGPDRGTASSEAETIKKFGESGYVRYLAKAAGIKTQSLEPSPQDEVN</sequence>